<keyword evidence="2" id="KW-1185">Reference proteome</keyword>
<comment type="caution">
    <text evidence="1">The sequence shown here is derived from an EMBL/GenBank/DDBJ whole genome shotgun (WGS) entry which is preliminary data.</text>
</comment>
<dbReference type="Pfam" id="PF12096">
    <property type="entry name" value="DUF3572"/>
    <property type="match status" value="1"/>
</dbReference>
<evidence type="ECO:0000313" key="2">
    <source>
        <dbReference type="Proteomes" id="UP000248795"/>
    </source>
</evidence>
<dbReference type="InterPro" id="IPR021955">
    <property type="entry name" value="DUF3572"/>
</dbReference>
<evidence type="ECO:0000313" key="1">
    <source>
        <dbReference type="EMBL" id="PZF75427.1"/>
    </source>
</evidence>
<dbReference type="AlphaFoldDB" id="A0A2W2BHN6"/>
<gene>
    <name evidence="1" type="ORF">DK847_18080</name>
</gene>
<protein>
    <submittedName>
        <fullName evidence="1">DUF3572 domain-containing protein</fullName>
    </submittedName>
</protein>
<dbReference type="Proteomes" id="UP000248795">
    <property type="component" value="Unassembled WGS sequence"/>
</dbReference>
<organism evidence="1 2">
    <name type="scientific">Aestuariivirga litoralis</name>
    <dbReference type="NCBI Taxonomy" id="2650924"/>
    <lineage>
        <taxon>Bacteria</taxon>
        <taxon>Pseudomonadati</taxon>
        <taxon>Pseudomonadota</taxon>
        <taxon>Alphaproteobacteria</taxon>
        <taxon>Hyphomicrobiales</taxon>
        <taxon>Aestuariivirgaceae</taxon>
        <taxon>Aestuariivirga</taxon>
    </lineage>
</organism>
<proteinExistence type="predicted"/>
<reference evidence="2" key="1">
    <citation type="submission" date="2018-06" db="EMBL/GenBank/DDBJ databases">
        <title>Aestuariibacter litoralis strain KCTC 52945T.</title>
        <authorList>
            <person name="Li X."/>
            <person name="Salam N."/>
            <person name="Li J.-L."/>
            <person name="Chen Y.-M."/>
            <person name="Yang Z.-W."/>
            <person name="Zhang L.-Y."/>
            <person name="Han M.-X."/>
            <person name="Xiao M."/>
            <person name="Li W.-J."/>
        </authorList>
    </citation>
    <scope>NUCLEOTIDE SEQUENCE [LARGE SCALE GENOMIC DNA]</scope>
    <source>
        <strain evidence="2">KCTC 52945</strain>
    </source>
</reference>
<name>A0A2W2BHN6_9HYPH</name>
<dbReference type="RefSeq" id="WP_111199947.1">
    <property type="nucleotide sequence ID" value="NZ_QKVK01000010.1"/>
</dbReference>
<dbReference type="EMBL" id="QKVK01000010">
    <property type="protein sequence ID" value="PZF75427.1"/>
    <property type="molecule type" value="Genomic_DNA"/>
</dbReference>
<accession>A0A2W2BHN6</accession>
<sequence>MMRPKTKTNSEEAEILAINALGFLASDGERLQRFMDLSGLDVAAIRAGAARPAFLGGILDHLLGDESLLLIFAEEQQLRPERIAELRRKLPGAAVDF</sequence>